<evidence type="ECO:0000313" key="2">
    <source>
        <dbReference type="Proteomes" id="UP001234178"/>
    </source>
</evidence>
<dbReference type="Proteomes" id="UP001234178">
    <property type="component" value="Unassembled WGS sequence"/>
</dbReference>
<keyword evidence="2" id="KW-1185">Reference proteome</keyword>
<proteinExistence type="predicted"/>
<gene>
    <name evidence="1" type="ORF">OUZ56_011420</name>
</gene>
<name>A0ABQ9Z0B4_9CRUS</name>
<organism evidence="1 2">
    <name type="scientific">Daphnia magna</name>
    <dbReference type="NCBI Taxonomy" id="35525"/>
    <lineage>
        <taxon>Eukaryota</taxon>
        <taxon>Metazoa</taxon>
        <taxon>Ecdysozoa</taxon>
        <taxon>Arthropoda</taxon>
        <taxon>Crustacea</taxon>
        <taxon>Branchiopoda</taxon>
        <taxon>Diplostraca</taxon>
        <taxon>Cladocera</taxon>
        <taxon>Anomopoda</taxon>
        <taxon>Daphniidae</taxon>
        <taxon>Daphnia</taxon>
    </lineage>
</organism>
<comment type="caution">
    <text evidence="1">The sequence shown here is derived from an EMBL/GenBank/DDBJ whole genome shotgun (WGS) entry which is preliminary data.</text>
</comment>
<sequence length="144" mass="16371">MFLKWIQSIEEEDRLVSSNDLIPVVLNLGYSFIGTTQWSTETCQDEVIVNRLSKRSFNCLTSQKYDVIDVIDTELLISGHVLLTTPREGTHCIFFVSPTIVLEGFRFARIFLHSVVIVAVTEVKLSWITMLVTNLSSVLLCLFL</sequence>
<reference evidence="1 2" key="1">
    <citation type="journal article" date="2023" name="Nucleic Acids Res.">
        <title>The hologenome of Daphnia magna reveals possible DNA methylation and microbiome-mediated evolution of the host genome.</title>
        <authorList>
            <person name="Chaturvedi A."/>
            <person name="Li X."/>
            <person name="Dhandapani V."/>
            <person name="Marshall H."/>
            <person name="Kissane S."/>
            <person name="Cuenca-Cambronero M."/>
            <person name="Asole G."/>
            <person name="Calvet F."/>
            <person name="Ruiz-Romero M."/>
            <person name="Marangio P."/>
            <person name="Guigo R."/>
            <person name="Rago D."/>
            <person name="Mirbahai L."/>
            <person name="Eastwood N."/>
            <person name="Colbourne J.K."/>
            <person name="Zhou J."/>
            <person name="Mallon E."/>
            <person name="Orsini L."/>
        </authorList>
    </citation>
    <scope>NUCLEOTIDE SEQUENCE [LARGE SCALE GENOMIC DNA]</scope>
    <source>
        <strain evidence="1">LRV0_1</strain>
    </source>
</reference>
<evidence type="ECO:0000313" key="1">
    <source>
        <dbReference type="EMBL" id="KAK4006264.1"/>
    </source>
</evidence>
<accession>A0ABQ9Z0B4</accession>
<protein>
    <submittedName>
        <fullName evidence="1">Uncharacterized protein</fullName>
    </submittedName>
</protein>
<dbReference type="EMBL" id="JAOYFB010000002">
    <property type="protein sequence ID" value="KAK4006264.1"/>
    <property type="molecule type" value="Genomic_DNA"/>
</dbReference>